<dbReference type="InterPro" id="IPR001915">
    <property type="entry name" value="Peptidase_M48"/>
</dbReference>
<keyword evidence="15" id="KW-1185">Reference proteome</keyword>
<keyword evidence="7" id="KW-0378">Hydrolase</keyword>
<gene>
    <name evidence="14" type="ORF">HER31_08195</name>
</gene>
<dbReference type="GO" id="GO:0046872">
    <property type="term" value="F:metal ion binding"/>
    <property type="evidence" value="ECO:0007669"/>
    <property type="project" value="UniProtKB-KW"/>
</dbReference>
<evidence type="ECO:0000256" key="3">
    <source>
        <dbReference type="ARBA" id="ARBA00022475"/>
    </source>
</evidence>
<dbReference type="CDD" id="cd07340">
    <property type="entry name" value="M48B_Htpx_like"/>
    <property type="match status" value="1"/>
</dbReference>
<evidence type="ECO:0000256" key="2">
    <source>
        <dbReference type="ARBA" id="ARBA00004651"/>
    </source>
</evidence>
<keyword evidence="5 12" id="KW-0812">Transmembrane</keyword>
<evidence type="ECO:0000256" key="8">
    <source>
        <dbReference type="ARBA" id="ARBA00022833"/>
    </source>
</evidence>
<dbReference type="RefSeq" id="WP_168660114.1">
    <property type="nucleotide sequence ID" value="NZ_CP051180.1"/>
</dbReference>
<organism evidence="14 15">
    <name type="scientific">Ferrimonas lipolytica</name>
    <dbReference type="NCBI Taxonomy" id="2724191"/>
    <lineage>
        <taxon>Bacteria</taxon>
        <taxon>Pseudomonadati</taxon>
        <taxon>Pseudomonadota</taxon>
        <taxon>Gammaproteobacteria</taxon>
        <taxon>Alteromonadales</taxon>
        <taxon>Ferrimonadaceae</taxon>
        <taxon>Ferrimonas</taxon>
    </lineage>
</organism>
<evidence type="ECO:0000313" key="15">
    <source>
        <dbReference type="Proteomes" id="UP000501602"/>
    </source>
</evidence>
<dbReference type="Pfam" id="PF01435">
    <property type="entry name" value="Peptidase_M48"/>
    <property type="match status" value="1"/>
</dbReference>
<protein>
    <submittedName>
        <fullName evidence="14">M48 family metallopeptidase</fullName>
    </submittedName>
</protein>
<keyword evidence="10" id="KW-0482">Metalloprotease</keyword>
<dbReference type="EMBL" id="CP051180">
    <property type="protein sequence ID" value="QIZ76853.1"/>
    <property type="molecule type" value="Genomic_DNA"/>
</dbReference>
<dbReference type="PANTHER" id="PTHR43221:SF1">
    <property type="entry name" value="PROTEASE HTPX"/>
    <property type="match status" value="1"/>
</dbReference>
<sequence length="588" mass="64418">MNFFAQQQQARQRTLLLMGLFTVAVIAILLLCNLLFVALALPLLNDQQISVNGATLLAQMSSESGVALSVSMLLVIASVVMIKWLGLRGGGRKVAEALGGMRIQTNTQNFKQRQLLNVVEEMALAANMAVPPVYLMEEEQGINAFAAGHTQRDAVIGITQGALDQLTRPQLQGVVAHEFSHILNGDMRLNMRLIAVLSGIIFISHAGELVLRGGAHNRKNGGQIALLGFGLMLLGLIGSFFANIIKAAVNRQREYLADAAAVQFTRDPSTIADALKVIAANSHHSFIESPNAAQSSHLFFGSYKSFNSLLASHPPIDKRIRAIEPKWDGRFAEVVLKTKRSTGRSAAKVDPKPITTQEQLAPIATIGAVLLAQLPQQVQHQAREPEQLSTLALSLITSSDDLEQGNPLKTLTMQQRLTAAQLMLPTLSELSPPQAQQLQQRLDRHFGQQQPTLANWCIFQLINHYLLTDQQQQKGSNQAEATTALLSLLAIHGSTDIAQQQRAFYRASNSLGLYQAQFCPKVSWQAAGQDLQQLRKTPPLKKQRLLLAFRRCAEQDNHINDDEQALLHCLDLLLDAPSPLDSNNNVQS</sequence>
<dbReference type="InterPro" id="IPR050083">
    <property type="entry name" value="HtpX_protease"/>
</dbReference>
<reference evidence="14 15" key="1">
    <citation type="submission" date="2020-04" db="EMBL/GenBank/DDBJ databases">
        <title>Ferrimonas sp. S7 isolated from sea water.</title>
        <authorList>
            <person name="Bae S.S."/>
            <person name="Baek K."/>
        </authorList>
    </citation>
    <scope>NUCLEOTIDE SEQUENCE [LARGE SCALE GENOMIC DNA]</scope>
    <source>
        <strain evidence="14 15">S7</strain>
    </source>
</reference>
<evidence type="ECO:0000256" key="11">
    <source>
        <dbReference type="ARBA" id="ARBA00023136"/>
    </source>
</evidence>
<keyword evidence="4" id="KW-0645">Protease</keyword>
<evidence type="ECO:0000256" key="9">
    <source>
        <dbReference type="ARBA" id="ARBA00022989"/>
    </source>
</evidence>
<dbReference type="PANTHER" id="PTHR43221">
    <property type="entry name" value="PROTEASE HTPX"/>
    <property type="match status" value="1"/>
</dbReference>
<keyword evidence="6" id="KW-0479">Metal-binding</keyword>
<dbReference type="KEGG" id="fes:HER31_08195"/>
<feature type="domain" description="Peptidase M48" evidence="13">
    <location>
        <begin position="111"/>
        <end position="324"/>
    </location>
</feature>
<comment type="subcellular location">
    <subcellularLocation>
        <location evidence="2">Cell membrane</location>
        <topology evidence="2">Multi-pass membrane protein</topology>
    </subcellularLocation>
</comment>
<dbReference type="Gene3D" id="3.30.2010.10">
    <property type="entry name" value="Metalloproteases ('zincins'), catalytic domain"/>
    <property type="match status" value="1"/>
</dbReference>
<dbReference type="GO" id="GO:0004222">
    <property type="term" value="F:metalloendopeptidase activity"/>
    <property type="evidence" value="ECO:0007669"/>
    <property type="project" value="InterPro"/>
</dbReference>
<comment type="cofactor">
    <cofactor evidence="1">
        <name>Zn(2+)</name>
        <dbReference type="ChEBI" id="CHEBI:29105"/>
    </cofactor>
</comment>
<feature type="transmembrane region" description="Helical" evidence="12">
    <location>
        <begin position="15"/>
        <end position="44"/>
    </location>
</feature>
<evidence type="ECO:0000256" key="5">
    <source>
        <dbReference type="ARBA" id="ARBA00022692"/>
    </source>
</evidence>
<feature type="transmembrane region" description="Helical" evidence="12">
    <location>
        <begin position="193"/>
        <end position="211"/>
    </location>
</feature>
<keyword evidence="9 12" id="KW-1133">Transmembrane helix</keyword>
<keyword evidence="3" id="KW-1003">Cell membrane</keyword>
<feature type="transmembrane region" description="Helical" evidence="12">
    <location>
        <begin position="223"/>
        <end position="245"/>
    </location>
</feature>
<evidence type="ECO:0000256" key="7">
    <source>
        <dbReference type="ARBA" id="ARBA00022801"/>
    </source>
</evidence>
<keyword evidence="11 12" id="KW-0472">Membrane</keyword>
<keyword evidence="8" id="KW-0862">Zinc</keyword>
<evidence type="ECO:0000313" key="14">
    <source>
        <dbReference type="EMBL" id="QIZ76853.1"/>
    </source>
</evidence>
<accession>A0A6H1UET6</accession>
<evidence type="ECO:0000256" key="10">
    <source>
        <dbReference type="ARBA" id="ARBA00023049"/>
    </source>
</evidence>
<dbReference type="AlphaFoldDB" id="A0A6H1UET6"/>
<evidence type="ECO:0000256" key="1">
    <source>
        <dbReference type="ARBA" id="ARBA00001947"/>
    </source>
</evidence>
<evidence type="ECO:0000256" key="12">
    <source>
        <dbReference type="SAM" id="Phobius"/>
    </source>
</evidence>
<dbReference type="GO" id="GO:0006508">
    <property type="term" value="P:proteolysis"/>
    <property type="evidence" value="ECO:0007669"/>
    <property type="project" value="UniProtKB-KW"/>
</dbReference>
<feature type="transmembrane region" description="Helical" evidence="12">
    <location>
        <begin position="64"/>
        <end position="85"/>
    </location>
</feature>
<dbReference type="GO" id="GO:0005886">
    <property type="term" value="C:plasma membrane"/>
    <property type="evidence" value="ECO:0007669"/>
    <property type="project" value="UniProtKB-SubCell"/>
</dbReference>
<evidence type="ECO:0000256" key="4">
    <source>
        <dbReference type="ARBA" id="ARBA00022670"/>
    </source>
</evidence>
<evidence type="ECO:0000259" key="13">
    <source>
        <dbReference type="Pfam" id="PF01435"/>
    </source>
</evidence>
<name>A0A6H1UET6_9GAMM</name>
<evidence type="ECO:0000256" key="6">
    <source>
        <dbReference type="ARBA" id="ARBA00022723"/>
    </source>
</evidence>
<dbReference type="Proteomes" id="UP000501602">
    <property type="component" value="Chromosome"/>
</dbReference>
<proteinExistence type="predicted"/>